<keyword evidence="6" id="KW-0282">Flagellum</keyword>
<keyword evidence="6" id="KW-0966">Cell projection</keyword>
<keyword evidence="3" id="KW-0964">Secreted</keyword>
<evidence type="ECO:0000256" key="2">
    <source>
        <dbReference type="ARBA" id="ARBA00023143"/>
    </source>
</evidence>
<keyword evidence="6" id="KW-0969">Cilium</keyword>
<evidence type="ECO:0000313" key="7">
    <source>
        <dbReference type="Proteomes" id="UP000528286"/>
    </source>
</evidence>
<dbReference type="SUPFAM" id="SSF64518">
    <property type="entry name" value="Phase 1 flagellin"/>
    <property type="match status" value="1"/>
</dbReference>
<gene>
    <name evidence="6" type="ORF">GGR23_001303</name>
</gene>
<dbReference type="PANTHER" id="PTHR42792:SF2">
    <property type="entry name" value="FLAGELLIN"/>
    <property type="match status" value="1"/>
</dbReference>
<evidence type="ECO:0000259" key="4">
    <source>
        <dbReference type="Pfam" id="PF00669"/>
    </source>
</evidence>
<evidence type="ECO:0000256" key="3">
    <source>
        <dbReference type="RuleBase" id="RU362073"/>
    </source>
</evidence>
<dbReference type="InterPro" id="IPR001029">
    <property type="entry name" value="Flagellin_N"/>
</dbReference>
<evidence type="ECO:0000313" key="6">
    <source>
        <dbReference type="EMBL" id="MBB4064126.1"/>
    </source>
</evidence>
<dbReference type="PANTHER" id="PTHR42792">
    <property type="entry name" value="FLAGELLIN"/>
    <property type="match status" value="1"/>
</dbReference>
<dbReference type="GO" id="GO:0009288">
    <property type="term" value="C:bacterial-type flagellum"/>
    <property type="evidence" value="ECO:0007669"/>
    <property type="project" value="UniProtKB-SubCell"/>
</dbReference>
<proteinExistence type="inferred from homology"/>
<dbReference type="GO" id="GO:0005198">
    <property type="term" value="F:structural molecule activity"/>
    <property type="evidence" value="ECO:0007669"/>
    <property type="project" value="UniProtKB-UniRule"/>
</dbReference>
<keyword evidence="7" id="KW-1185">Reference proteome</keyword>
<keyword evidence="2 3" id="KW-0975">Bacterial flagellum</keyword>
<comment type="caution">
    <text evidence="6">The sequence shown here is derived from an EMBL/GenBank/DDBJ whole genome shotgun (WGS) entry which is preliminary data.</text>
</comment>
<dbReference type="EMBL" id="JACIEZ010000002">
    <property type="protein sequence ID" value="MBB4064126.1"/>
    <property type="molecule type" value="Genomic_DNA"/>
</dbReference>
<dbReference type="Pfam" id="PF00669">
    <property type="entry name" value="Flagellin_N"/>
    <property type="match status" value="1"/>
</dbReference>
<evidence type="ECO:0000259" key="5">
    <source>
        <dbReference type="Pfam" id="PF00700"/>
    </source>
</evidence>
<dbReference type="GO" id="GO:0005576">
    <property type="term" value="C:extracellular region"/>
    <property type="evidence" value="ECO:0007669"/>
    <property type="project" value="UniProtKB-SubCell"/>
</dbReference>
<dbReference type="InterPro" id="IPR001492">
    <property type="entry name" value="Flagellin"/>
</dbReference>
<evidence type="ECO:0000256" key="1">
    <source>
        <dbReference type="ARBA" id="ARBA00005709"/>
    </source>
</evidence>
<comment type="subcellular location">
    <subcellularLocation>
        <location evidence="3">Secreted</location>
    </subcellularLocation>
    <subcellularLocation>
        <location evidence="3">Bacterial flagellum</location>
    </subcellularLocation>
</comment>
<dbReference type="Gene3D" id="1.20.1330.10">
    <property type="entry name" value="f41 fragment of flagellin, N-terminal domain"/>
    <property type="match status" value="1"/>
</dbReference>
<comment type="function">
    <text evidence="3">Flagellin is the subunit protein which polymerizes to form the filaments of bacterial flagella.</text>
</comment>
<comment type="similarity">
    <text evidence="1 3">Belongs to the bacterial flagellin family.</text>
</comment>
<name>A0A7W6J3G9_9HYPH</name>
<feature type="domain" description="Flagellin N-terminal" evidence="4">
    <location>
        <begin position="4"/>
        <end position="138"/>
    </location>
</feature>
<dbReference type="AlphaFoldDB" id="A0A7W6J3G9"/>
<dbReference type="Pfam" id="PF00700">
    <property type="entry name" value="Flagellin_C"/>
    <property type="match status" value="1"/>
</dbReference>
<protein>
    <recommendedName>
        <fullName evidence="3">Flagellin</fullName>
    </recommendedName>
</protein>
<feature type="domain" description="Flagellin C-terminal" evidence="5">
    <location>
        <begin position="234"/>
        <end position="317"/>
    </location>
</feature>
<dbReference type="Proteomes" id="UP000528286">
    <property type="component" value="Unassembled WGS sequence"/>
</dbReference>
<dbReference type="RefSeq" id="WP_183365364.1">
    <property type="nucleotide sequence ID" value="NZ_JACIEZ010000002.1"/>
</dbReference>
<dbReference type="InterPro" id="IPR046358">
    <property type="entry name" value="Flagellin_C"/>
</dbReference>
<reference evidence="6 7" key="1">
    <citation type="submission" date="2020-08" db="EMBL/GenBank/DDBJ databases">
        <title>Genomic Encyclopedia of Type Strains, Phase IV (KMG-IV): sequencing the most valuable type-strain genomes for metagenomic binning, comparative biology and taxonomic classification.</title>
        <authorList>
            <person name="Goeker M."/>
        </authorList>
    </citation>
    <scope>NUCLEOTIDE SEQUENCE [LARGE SCALE GENOMIC DNA]</scope>
    <source>
        <strain evidence="6 7">DSM 29853</strain>
    </source>
</reference>
<accession>A0A7W6J3G9</accession>
<organism evidence="6 7">
    <name type="scientific">Gellertiella hungarica</name>
    <dbReference type="NCBI Taxonomy" id="1572859"/>
    <lineage>
        <taxon>Bacteria</taxon>
        <taxon>Pseudomonadati</taxon>
        <taxon>Pseudomonadota</taxon>
        <taxon>Alphaproteobacteria</taxon>
        <taxon>Hyphomicrobiales</taxon>
        <taxon>Rhizobiaceae</taxon>
        <taxon>Gellertiella</taxon>
    </lineage>
</organism>
<sequence length="318" mass="33207">MSSILTNAAALGALSTLRSIDTNLSQTQSRISSGLAVGQAADNAAYWSIATTMKSDNMALATVQDALGLASAKVDTAYAGLERTLNILNAIKGKLVTAQENGVDRTKINREISELKNQLNTTAQSSSFSSENWLYNSTTGAMVARNMVGGFTRSSGNSIAIQTITFDAATSVILDKGDANRGILTKGIGVNTAAGTSTTFFLMNISSTTNATNGTEAIVYATSTTDSISGMQAAVEVMIGEVTNAAGTLGAVKSRIDTQGAFVKDLADTFTKGIGRLIDADMNEESTKLKALQTQQQLAIQALTIANSSAQNVMQLFR</sequence>